<proteinExistence type="predicted"/>
<sequence length="288" mass="31617">APSEERSAVCLRVQYFRLQPRVHEEDNNLGPQSPLDHAPSVRLPAADVMLLSVKLWRLVGSPACLDKAKVAAGPRYAMEGSEKPFAMAEESGGAKVSLIVGHREDDVVQSTRCRQVSPMESHGCAQKDVDAMRKLNQLGIGADGIAATLGFSADTVKTLIDPQYTCFGWNTTLYTLVQDAQTTVKMSIHLEGKWFCLGEPFLPRDFLLDRGFRNKRDIFQVANWPHGDLGVEVSIELGEAHPVTTQIAMQDFEAFDAEGDVLPGEEWSLGAAPEQERNLRPGASDDNL</sequence>
<feature type="non-terminal residue" evidence="2">
    <location>
        <position position="1"/>
    </location>
</feature>
<dbReference type="Proteomes" id="UP001189429">
    <property type="component" value="Unassembled WGS sequence"/>
</dbReference>
<name>A0ABN9XYK0_9DINO</name>
<evidence type="ECO:0000313" key="3">
    <source>
        <dbReference type="Proteomes" id="UP001189429"/>
    </source>
</evidence>
<gene>
    <name evidence="2" type="ORF">PCOR1329_LOCUS79800</name>
</gene>
<protein>
    <submittedName>
        <fullName evidence="2">Uncharacterized protein</fullName>
    </submittedName>
</protein>
<feature type="region of interest" description="Disordered" evidence="1">
    <location>
        <begin position="267"/>
        <end position="288"/>
    </location>
</feature>
<reference evidence="2" key="1">
    <citation type="submission" date="2023-10" db="EMBL/GenBank/DDBJ databases">
        <authorList>
            <person name="Chen Y."/>
            <person name="Shah S."/>
            <person name="Dougan E. K."/>
            <person name="Thang M."/>
            <person name="Chan C."/>
        </authorList>
    </citation>
    <scope>NUCLEOTIDE SEQUENCE [LARGE SCALE GENOMIC DNA]</scope>
</reference>
<evidence type="ECO:0000256" key="1">
    <source>
        <dbReference type="SAM" id="MobiDB-lite"/>
    </source>
</evidence>
<accession>A0ABN9XYK0</accession>
<organism evidence="2 3">
    <name type="scientific">Prorocentrum cordatum</name>
    <dbReference type="NCBI Taxonomy" id="2364126"/>
    <lineage>
        <taxon>Eukaryota</taxon>
        <taxon>Sar</taxon>
        <taxon>Alveolata</taxon>
        <taxon>Dinophyceae</taxon>
        <taxon>Prorocentrales</taxon>
        <taxon>Prorocentraceae</taxon>
        <taxon>Prorocentrum</taxon>
    </lineage>
</organism>
<evidence type="ECO:0000313" key="2">
    <source>
        <dbReference type="EMBL" id="CAK0903490.1"/>
    </source>
</evidence>
<comment type="caution">
    <text evidence="2">The sequence shown here is derived from an EMBL/GenBank/DDBJ whole genome shotgun (WGS) entry which is preliminary data.</text>
</comment>
<keyword evidence="3" id="KW-1185">Reference proteome</keyword>
<dbReference type="EMBL" id="CAUYUJ010021240">
    <property type="protein sequence ID" value="CAK0903490.1"/>
    <property type="molecule type" value="Genomic_DNA"/>
</dbReference>